<evidence type="ECO:0000256" key="1">
    <source>
        <dbReference type="ARBA" id="ARBA00023125"/>
    </source>
</evidence>
<dbReference type="EMBL" id="LMWM01000050">
    <property type="protein sequence ID" value="KUM82749.1"/>
    <property type="molecule type" value="Genomic_DNA"/>
</dbReference>
<evidence type="ECO:0000256" key="2">
    <source>
        <dbReference type="ARBA" id="ARBA00023172"/>
    </source>
</evidence>
<organism evidence="4 5">
    <name type="scientific">Streptomyces pseudovenezuelae</name>
    <dbReference type="NCBI Taxonomy" id="67350"/>
    <lineage>
        <taxon>Bacteria</taxon>
        <taxon>Bacillati</taxon>
        <taxon>Actinomycetota</taxon>
        <taxon>Actinomycetes</taxon>
        <taxon>Kitasatosporales</taxon>
        <taxon>Streptomycetaceae</taxon>
        <taxon>Streptomyces</taxon>
        <taxon>Streptomyces aurantiacus group</taxon>
    </lineage>
</organism>
<dbReference type="InterPro" id="IPR050639">
    <property type="entry name" value="SSR_resolvase"/>
</dbReference>
<dbReference type="GO" id="GO:0003677">
    <property type="term" value="F:DNA binding"/>
    <property type="evidence" value="ECO:0007669"/>
    <property type="project" value="UniProtKB-KW"/>
</dbReference>
<dbReference type="PANTHER" id="PTHR30461:SF2">
    <property type="entry name" value="SERINE RECOMBINASE PINE-RELATED"/>
    <property type="match status" value="1"/>
</dbReference>
<keyword evidence="2" id="KW-0233">DNA recombination</keyword>
<accession>A0A117PN95</accession>
<dbReference type="InterPro" id="IPR036162">
    <property type="entry name" value="Resolvase-like_N_sf"/>
</dbReference>
<reference evidence="4 5" key="1">
    <citation type="submission" date="2015-10" db="EMBL/GenBank/DDBJ databases">
        <title>Draft genome sequence of Streptomyces pseudovenezuelae DSM 40212, type strain for the species Streptomyces pseudovenezuelae.</title>
        <authorList>
            <person name="Ruckert C."/>
            <person name="Winkler A."/>
            <person name="Kalinowski J."/>
            <person name="Kampfer P."/>
            <person name="Glaeser S."/>
        </authorList>
    </citation>
    <scope>NUCLEOTIDE SEQUENCE [LARGE SCALE GENOMIC DNA]</scope>
    <source>
        <strain evidence="4 5">DSM 40212</strain>
    </source>
</reference>
<proteinExistence type="predicted"/>
<dbReference type="InterPro" id="IPR025827">
    <property type="entry name" value="Zn_ribbon_recom_dom"/>
</dbReference>
<dbReference type="Pfam" id="PF07508">
    <property type="entry name" value="Recombinase"/>
    <property type="match status" value="1"/>
</dbReference>
<dbReference type="GO" id="GO:0000150">
    <property type="term" value="F:DNA strand exchange activity"/>
    <property type="evidence" value="ECO:0007669"/>
    <property type="project" value="InterPro"/>
</dbReference>
<dbReference type="Gene3D" id="3.90.1750.20">
    <property type="entry name" value="Putative Large Serine Recombinase, Chain B, Domain 2"/>
    <property type="match status" value="1"/>
</dbReference>
<sequence>MHSLDRLGRTGAAIWRCIWQVQDAGAEVECCNQVLGERGLDRWLTIDRLAQTVEADYQRIVARTQAGRQLKAVDGGWPGGPAPYGYRISGKGAFGSALEVDPAEAAVVKLLADLVIEGGRTVRDIAEELNRRGILTRSGKSWTTTNLHRRLKSAAFLGQAVFRRSDQQWGGHCTRLDGSGRPLHGESVVIPLPPILPADRIRAVQQALAEFARPRRIPVGEYPLTGRIHGPCGLPYVGCFRGDGVRTYRCSGWQATEPCGCVFLRADHVEELVARHVNALLASTPLRDRPMLPASPQAQRRLLLHAERVRSLKRLVAQCDGELDGLRRQARHSRVIAAAVRQLEADKGALERVLAHAQDWLEELETRVSRDDRVAAVVGAAAPDSQALLPSEQRCLLESLKVRVDIADPEFRYREGTKCMTMQWHEGSGTPVPPDPTDSLWPRVEELLRSRYRPHHFRSPLDLRAALSGMLHRLRTGILWRDLPERFGDPGKVRFRQRTWLADGVWAEIVEILSEVGEGAPVLSHATAPPLSISSGPIAVRQPNVSLGTRAVDPAGIS</sequence>
<dbReference type="InterPro" id="IPR038109">
    <property type="entry name" value="DNA_bind_recomb_sf"/>
</dbReference>
<evidence type="ECO:0000259" key="3">
    <source>
        <dbReference type="PROSITE" id="PS51737"/>
    </source>
</evidence>
<comment type="caution">
    <text evidence="4">The sequence shown here is derived from an EMBL/GenBank/DDBJ whole genome shotgun (WGS) entry which is preliminary data.</text>
</comment>
<dbReference type="Proteomes" id="UP000053039">
    <property type="component" value="Unassembled WGS sequence"/>
</dbReference>
<name>A0A117PN95_9ACTN</name>
<keyword evidence="1" id="KW-0238">DNA-binding</keyword>
<feature type="domain" description="Recombinase" evidence="3">
    <location>
        <begin position="83"/>
        <end position="217"/>
    </location>
</feature>
<dbReference type="Pfam" id="PF13340">
    <property type="entry name" value="DUF4096"/>
    <property type="match status" value="1"/>
</dbReference>
<protein>
    <recommendedName>
        <fullName evidence="3">Recombinase domain-containing protein</fullName>
    </recommendedName>
</protein>
<dbReference type="PANTHER" id="PTHR30461">
    <property type="entry name" value="DNA-INVERTASE FROM LAMBDOID PROPHAGE"/>
    <property type="match status" value="1"/>
</dbReference>
<dbReference type="PROSITE" id="PS51737">
    <property type="entry name" value="RECOMBINASE_DNA_BIND"/>
    <property type="match status" value="1"/>
</dbReference>
<dbReference type="SUPFAM" id="SSF53041">
    <property type="entry name" value="Resolvase-like"/>
    <property type="match status" value="1"/>
</dbReference>
<dbReference type="AlphaFoldDB" id="A0A117PN95"/>
<gene>
    <name evidence="4" type="ORF">AQI94_38960</name>
</gene>
<dbReference type="Pfam" id="PF13408">
    <property type="entry name" value="Zn_ribbon_recom"/>
    <property type="match status" value="1"/>
</dbReference>
<dbReference type="InterPro" id="IPR025161">
    <property type="entry name" value="IS402-like_dom"/>
</dbReference>
<dbReference type="InterPro" id="IPR011109">
    <property type="entry name" value="DNA_bind_recombinase_dom"/>
</dbReference>
<evidence type="ECO:0000313" key="4">
    <source>
        <dbReference type="EMBL" id="KUM82749.1"/>
    </source>
</evidence>
<evidence type="ECO:0000313" key="5">
    <source>
        <dbReference type="Proteomes" id="UP000053039"/>
    </source>
</evidence>